<dbReference type="EMBL" id="VSRR010006338">
    <property type="protein sequence ID" value="MPC44558.1"/>
    <property type="molecule type" value="Genomic_DNA"/>
</dbReference>
<evidence type="ECO:0000313" key="2">
    <source>
        <dbReference type="Proteomes" id="UP000324222"/>
    </source>
</evidence>
<evidence type="ECO:0000313" key="1">
    <source>
        <dbReference type="EMBL" id="MPC44558.1"/>
    </source>
</evidence>
<dbReference type="Proteomes" id="UP000324222">
    <property type="component" value="Unassembled WGS sequence"/>
</dbReference>
<sequence length="80" mass="8771">MSFHVSKVSKGAIKFGDGGEMTALAEGPCISLFCEGVYKRHVARLKCEGDALEKIMEVTNGLVHCEEFMIEGRVHPFGLQ</sequence>
<protein>
    <submittedName>
        <fullName evidence="1">Uncharacterized protein</fullName>
    </submittedName>
</protein>
<name>A0A5B7FHY9_PORTR</name>
<gene>
    <name evidence="1" type="ORF">E2C01_038234</name>
</gene>
<comment type="caution">
    <text evidence="1">The sequence shown here is derived from an EMBL/GenBank/DDBJ whole genome shotgun (WGS) entry which is preliminary data.</text>
</comment>
<reference evidence="1 2" key="1">
    <citation type="submission" date="2019-05" db="EMBL/GenBank/DDBJ databases">
        <title>Another draft genome of Portunus trituberculatus and its Hox gene families provides insights of decapod evolution.</title>
        <authorList>
            <person name="Jeong J.-H."/>
            <person name="Song I."/>
            <person name="Kim S."/>
            <person name="Choi T."/>
            <person name="Kim D."/>
            <person name="Ryu S."/>
            <person name="Kim W."/>
        </authorList>
    </citation>
    <scope>NUCLEOTIDE SEQUENCE [LARGE SCALE GENOMIC DNA]</scope>
    <source>
        <tissue evidence="1">Muscle</tissue>
    </source>
</reference>
<organism evidence="1 2">
    <name type="scientific">Portunus trituberculatus</name>
    <name type="common">Swimming crab</name>
    <name type="synonym">Neptunus trituberculatus</name>
    <dbReference type="NCBI Taxonomy" id="210409"/>
    <lineage>
        <taxon>Eukaryota</taxon>
        <taxon>Metazoa</taxon>
        <taxon>Ecdysozoa</taxon>
        <taxon>Arthropoda</taxon>
        <taxon>Crustacea</taxon>
        <taxon>Multicrustacea</taxon>
        <taxon>Malacostraca</taxon>
        <taxon>Eumalacostraca</taxon>
        <taxon>Eucarida</taxon>
        <taxon>Decapoda</taxon>
        <taxon>Pleocyemata</taxon>
        <taxon>Brachyura</taxon>
        <taxon>Eubrachyura</taxon>
        <taxon>Portunoidea</taxon>
        <taxon>Portunidae</taxon>
        <taxon>Portuninae</taxon>
        <taxon>Portunus</taxon>
    </lineage>
</organism>
<dbReference type="AlphaFoldDB" id="A0A5B7FHY9"/>
<keyword evidence="2" id="KW-1185">Reference proteome</keyword>
<accession>A0A5B7FHY9</accession>
<proteinExistence type="predicted"/>